<dbReference type="PANTHER" id="PTHR47053">
    <property type="entry name" value="MUREIN DD-ENDOPEPTIDASE MEPH-RELATED"/>
    <property type="match status" value="1"/>
</dbReference>
<dbReference type="InterPro" id="IPR038765">
    <property type="entry name" value="Papain-like_cys_pep_sf"/>
</dbReference>
<dbReference type="Gene3D" id="3.90.1720.10">
    <property type="entry name" value="endopeptidase domain like (from Nostoc punctiforme)"/>
    <property type="match status" value="1"/>
</dbReference>
<gene>
    <name evidence="7" type="ORF">U6N30_17295</name>
</gene>
<feature type="compositionally biased region" description="Pro residues" evidence="5">
    <location>
        <begin position="269"/>
        <end position="283"/>
    </location>
</feature>
<dbReference type="PANTHER" id="PTHR47053:SF1">
    <property type="entry name" value="MUREIN DD-ENDOPEPTIDASE MEPH-RELATED"/>
    <property type="match status" value="1"/>
</dbReference>
<dbReference type="SUPFAM" id="SSF54001">
    <property type="entry name" value="Cysteine proteinases"/>
    <property type="match status" value="1"/>
</dbReference>
<dbReference type="RefSeq" id="WP_324273225.1">
    <property type="nucleotide sequence ID" value="NZ_CP141261.1"/>
</dbReference>
<evidence type="ECO:0000313" key="8">
    <source>
        <dbReference type="Proteomes" id="UP001324287"/>
    </source>
</evidence>
<keyword evidence="3" id="KW-0378">Hydrolase</keyword>
<evidence type="ECO:0000256" key="4">
    <source>
        <dbReference type="ARBA" id="ARBA00022807"/>
    </source>
</evidence>
<protein>
    <submittedName>
        <fullName evidence="7">NlpC/P60 family protein</fullName>
    </submittedName>
</protein>
<keyword evidence="2" id="KW-0645">Protease</keyword>
<dbReference type="Proteomes" id="UP001324287">
    <property type="component" value="Chromosome"/>
</dbReference>
<comment type="similarity">
    <text evidence="1">Belongs to the peptidase C40 family.</text>
</comment>
<keyword evidence="4" id="KW-0788">Thiol protease</keyword>
<feature type="region of interest" description="Disordered" evidence="5">
    <location>
        <begin position="253"/>
        <end position="296"/>
    </location>
</feature>
<evidence type="ECO:0000256" key="2">
    <source>
        <dbReference type="ARBA" id="ARBA00022670"/>
    </source>
</evidence>
<organism evidence="7 8">
    <name type="scientific">Blastococcus brunescens</name>
    <dbReference type="NCBI Taxonomy" id="1564165"/>
    <lineage>
        <taxon>Bacteria</taxon>
        <taxon>Bacillati</taxon>
        <taxon>Actinomycetota</taxon>
        <taxon>Actinomycetes</taxon>
        <taxon>Geodermatophilales</taxon>
        <taxon>Geodermatophilaceae</taxon>
        <taxon>Blastococcus</taxon>
    </lineage>
</organism>
<feature type="compositionally biased region" description="Low complexity" evidence="5">
    <location>
        <begin position="253"/>
        <end position="268"/>
    </location>
</feature>
<evidence type="ECO:0000256" key="5">
    <source>
        <dbReference type="SAM" id="MobiDB-lite"/>
    </source>
</evidence>
<name>A0ABZ1ATN6_9ACTN</name>
<dbReference type="PROSITE" id="PS51935">
    <property type="entry name" value="NLPC_P60"/>
    <property type="match status" value="1"/>
</dbReference>
<evidence type="ECO:0000259" key="6">
    <source>
        <dbReference type="PROSITE" id="PS51935"/>
    </source>
</evidence>
<dbReference type="InterPro" id="IPR051202">
    <property type="entry name" value="Peptidase_C40"/>
</dbReference>
<evidence type="ECO:0000256" key="1">
    <source>
        <dbReference type="ARBA" id="ARBA00007074"/>
    </source>
</evidence>
<dbReference type="Pfam" id="PF00877">
    <property type="entry name" value="NLPC_P60"/>
    <property type="match status" value="1"/>
</dbReference>
<sequence length="436" mass="44549">MSTQDGTHRRGARWVHRMIGVGAVAVIGLVAAPGIAVAAPRNPSDAQLTQAQQAKADAAARVGAITDQLTQARAAADASHQAALIALQDYEDKQAAYETARATADAASAVAAAAAADLVEGRNDVVAFARTSYMQGTTAPGMAALLSAGGPAEFVERAALLDAAGVHRTDVLTELTVLQVQADAADAVAKETVEAATAIQAQAADLLAHAQTQEVSARAQADAIDAEEDGLRAELQQAEQTLYALEGARTAAQQQAARQAASATQRTPTPAPPVASPPRPAPQAPSSGGGTAGAPSASAVQTAIAAARTQLGVAYSWGGGGSNGPSYGISPDTQVFGFDCSGLTQYAYAQAGIAIGGTSRDQWWLNRRKQVATGDLKPGDLLFWGGDRNDYMSITHVALYLGNGQMIEAPDRGKHVTIASARTASSTYFGAVRPTA</sequence>
<reference evidence="7 8" key="1">
    <citation type="submission" date="2023-12" db="EMBL/GenBank/DDBJ databases">
        <title>Blastococcus brunescens sp. nov., an actonobacterium isolated from sandstone collected in sahara desert.</title>
        <authorList>
            <person name="Gtari M."/>
            <person name="Ghodhbane F."/>
        </authorList>
    </citation>
    <scope>NUCLEOTIDE SEQUENCE [LARGE SCALE GENOMIC DNA]</scope>
    <source>
        <strain evidence="7 8">BMG 8361</strain>
    </source>
</reference>
<proteinExistence type="inferred from homology"/>
<keyword evidence="8" id="KW-1185">Reference proteome</keyword>
<dbReference type="EMBL" id="CP141261">
    <property type="protein sequence ID" value="WRL61865.1"/>
    <property type="molecule type" value="Genomic_DNA"/>
</dbReference>
<evidence type="ECO:0000256" key="3">
    <source>
        <dbReference type="ARBA" id="ARBA00022801"/>
    </source>
</evidence>
<accession>A0ABZ1ATN6</accession>
<feature type="domain" description="NlpC/P60" evidence="6">
    <location>
        <begin position="297"/>
        <end position="436"/>
    </location>
</feature>
<dbReference type="InterPro" id="IPR000064">
    <property type="entry name" value="NLP_P60_dom"/>
</dbReference>
<evidence type="ECO:0000313" key="7">
    <source>
        <dbReference type="EMBL" id="WRL61865.1"/>
    </source>
</evidence>